<sequence>MSEEKILTTASFSSVIHNNEVSDEIVKWGNANGYPVQKAKLVNELEGYVGFAKEYLIIAKRQPPIPGGWDVVVKSFASEQRVIPVNVKEVQAADGSKTYEINKFILKMVDEYRKEGLQIEIGEEASDFYGFAVRELTCTGHPVLINKFEDFIENMR</sequence>
<comment type="caution">
    <text evidence="1">The sequence shown here is derived from an EMBL/GenBank/DDBJ whole genome shotgun (WGS) entry which is preliminary data.</text>
</comment>
<protein>
    <submittedName>
        <fullName evidence="1">Uncharacterized protein</fullName>
    </submittedName>
</protein>
<dbReference type="AlphaFoldDB" id="A0A9D1MNK5"/>
<evidence type="ECO:0000313" key="2">
    <source>
        <dbReference type="Proteomes" id="UP000824099"/>
    </source>
</evidence>
<evidence type="ECO:0000313" key="1">
    <source>
        <dbReference type="EMBL" id="HIU63790.1"/>
    </source>
</evidence>
<dbReference type="EMBL" id="DVNI01000029">
    <property type="protein sequence ID" value="HIU63790.1"/>
    <property type="molecule type" value="Genomic_DNA"/>
</dbReference>
<gene>
    <name evidence="1" type="ORF">IAB06_01940</name>
</gene>
<dbReference type="Proteomes" id="UP000824099">
    <property type="component" value="Unassembled WGS sequence"/>
</dbReference>
<reference evidence="1" key="1">
    <citation type="submission" date="2020-10" db="EMBL/GenBank/DDBJ databases">
        <authorList>
            <person name="Gilroy R."/>
        </authorList>
    </citation>
    <scope>NUCLEOTIDE SEQUENCE</scope>
    <source>
        <strain evidence="1">CHK160-1198</strain>
    </source>
</reference>
<accession>A0A9D1MNK5</accession>
<reference evidence="1" key="2">
    <citation type="journal article" date="2021" name="PeerJ">
        <title>Extensive microbial diversity within the chicken gut microbiome revealed by metagenomics and culture.</title>
        <authorList>
            <person name="Gilroy R."/>
            <person name="Ravi A."/>
            <person name="Getino M."/>
            <person name="Pursley I."/>
            <person name="Horton D.L."/>
            <person name="Alikhan N.F."/>
            <person name="Baker D."/>
            <person name="Gharbi K."/>
            <person name="Hall N."/>
            <person name="Watson M."/>
            <person name="Adriaenssens E.M."/>
            <person name="Foster-Nyarko E."/>
            <person name="Jarju S."/>
            <person name="Secka A."/>
            <person name="Antonio M."/>
            <person name="Oren A."/>
            <person name="Chaudhuri R.R."/>
            <person name="La Ragione R."/>
            <person name="Hildebrand F."/>
            <person name="Pallen M.J."/>
        </authorList>
    </citation>
    <scope>NUCLEOTIDE SEQUENCE</scope>
    <source>
        <strain evidence="1">CHK160-1198</strain>
    </source>
</reference>
<proteinExistence type="predicted"/>
<name>A0A9D1MNK5_9FIRM</name>
<organism evidence="1 2">
    <name type="scientific">Candidatus Avacidaminococcus intestinavium</name>
    <dbReference type="NCBI Taxonomy" id="2840684"/>
    <lineage>
        <taxon>Bacteria</taxon>
        <taxon>Bacillati</taxon>
        <taxon>Bacillota</taxon>
        <taxon>Negativicutes</taxon>
        <taxon>Acidaminococcales</taxon>
        <taxon>Acidaminococcaceae</taxon>
        <taxon>Acidaminococcaceae incertae sedis</taxon>
        <taxon>Candidatus Avacidaminococcus</taxon>
    </lineage>
</organism>